<dbReference type="InterPro" id="IPR007730">
    <property type="entry name" value="SPOR-like_dom"/>
</dbReference>
<proteinExistence type="predicted"/>
<accession>A0A2M9CQ94</accession>
<keyword evidence="4" id="KW-1185">Reference proteome</keyword>
<dbReference type="Proteomes" id="UP000231693">
    <property type="component" value="Unassembled WGS sequence"/>
</dbReference>
<feature type="domain" description="SPOR" evidence="2">
    <location>
        <begin position="12"/>
        <end position="49"/>
    </location>
</feature>
<feature type="region of interest" description="Disordered" evidence="1">
    <location>
        <begin position="45"/>
        <end position="69"/>
    </location>
</feature>
<dbReference type="GO" id="GO:0042834">
    <property type="term" value="F:peptidoglycan binding"/>
    <property type="evidence" value="ECO:0007669"/>
    <property type="project" value="InterPro"/>
</dbReference>
<dbReference type="AlphaFoldDB" id="A0A2M9CQ94"/>
<protein>
    <submittedName>
        <fullName evidence="3">Sporulation related protein</fullName>
    </submittedName>
</protein>
<dbReference type="Pfam" id="PF05036">
    <property type="entry name" value="SPOR"/>
    <property type="match status" value="1"/>
</dbReference>
<gene>
    <name evidence="3" type="ORF">CLV28_1489</name>
</gene>
<organism evidence="3 4">
    <name type="scientific">Sediminihabitans luteus</name>
    <dbReference type="NCBI Taxonomy" id="1138585"/>
    <lineage>
        <taxon>Bacteria</taxon>
        <taxon>Bacillati</taxon>
        <taxon>Actinomycetota</taxon>
        <taxon>Actinomycetes</taxon>
        <taxon>Micrococcales</taxon>
        <taxon>Cellulomonadaceae</taxon>
        <taxon>Sediminihabitans</taxon>
    </lineage>
</organism>
<feature type="compositionally biased region" description="Basic and acidic residues" evidence="1">
    <location>
        <begin position="45"/>
        <end position="54"/>
    </location>
</feature>
<evidence type="ECO:0000313" key="3">
    <source>
        <dbReference type="EMBL" id="PJJ74001.1"/>
    </source>
</evidence>
<evidence type="ECO:0000256" key="1">
    <source>
        <dbReference type="SAM" id="MobiDB-lite"/>
    </source>
</evidence>
<sequence length="69" mass="7828">MGHHVRMGTEYFYDTTTGEVTEGRQRGWRGRMGPYATRAEAEKALETADKRTSAWDEDEDFGRPADGTD</sequence>
<reference evidence="3 4" key="1">
    <citation type="submission" date="2017-11" db="EMBL/GenBank/DDBJ databases">
        <title>Genomic Encyclopedia of Archaeal and Bacterial Type Strains, Phase II (KMG-II): From Individual Species to Whole Genera.</title>
        <authorList>
            <person name="Goeker M."/>
        </authorList>
    </citation>
    <scope>NUCLEOTIDE SEQUENCE [LARGE SCALE GENOMIC DNA]</scope>
    <source>
        <strain evidence="3 4">DSM 25478</strain>
    </source>
</reference>
<evidence type="ECO:0000313" key="4">
    <source>
        <dbReference type="Proteomes" id="UP000231693"/>
    </source>
</evidence>
<name>A0A2M9CQ94_9CELL</name>
<evidence type="ECO:0000259" key="2">
    <source>
        <dbReference type="Pfam" id="PF05036"/>
    </source>
</evidence>
<dbReference type="EMBL" id="PGFE01000002">
    <property type="protein sequence ID" value="PJJ74001.1"/>
    <property type="molecule type" value="Genomic_DNA"/>
</dbReference>
<comment type="caution">
    <text evidence="3">The sequence shown here is derived from an EMBL/GenBank/DDBJ whole genome shotgun (WGS) entry which is preliminary data.</text>
</comment>